<reference evidence="2 3" key="2">
    <citation type="journal article" date="2013" name="Plant Cell Physiol.">
        <title>Rice Annotation Project Database (RAP-DB): an integrative and interactive database for rice genomics.</title>
        <authorList>
            <person name="Sakai H."/>
            <person name="Lee S.S."/>
            <person name="Tanaka T."/>
            <person name="Numa H."/>
            <person name="Kim J."/>
            <person name="Kawahara Y."/>
            <person name="Wakimoto H."/>
            <person name="Yang C.C."/>
            <person name="Iwamoto M."/>
            <person name="Abe T."/>
            <person name="Yamada Y."/>
            <person name="Muto A."/>
            <person name="Inokuchi H."/>
            <person name="Ikemura T."/>
            <person name="Matsumoto T."/>
            <person name="Sasaki T."/>
            <person name="Itoh T."/>
        </authorList>
    </citation>
    <scope>NUCLEOTIDE SEQUENCE [LARGE SCALE GENOMIC DNA]</scope>
    <source>
        <strain evidence="3">cv. Nipponbare</strain>
    </source>
</reference>
<dbReference type="EMBL" id="AP014957">
    <property type="protein sequence ID" value="BAS74730.1"/>
    <property type="molecule type" value="Genomic_DNA"/>
</dbReference>
<reference evidence="2 3" key="3">
    <citation type="journal article" date="2013" name="Rice">
        <title>Improvement of the Oryza sativa Nipponbare reference genome using next generation sequence and optical map data.</title>
        <authorList>
            <person name="Kawahara Y."/>
            <person name="de la Bastide M."/>
            <person name="Hamilton J.P."/>
            <person name="Kanamori H."/>
            <person name="McCombie W.R."/>
            <person name="Ouyang S."/>
            <person name="Schwartz D.C."/>
            <person name="Tanaka T."/>
            <person name="Wu J."/>
            <person name="Zhou S."/>
            <person name="Childs K.L."/>
            <person name="Davidson R.M."/>
            <person name="Lin H."/>
            <person name="Quesada-Ocampo L."/>
            <person name="Vaillancourt B."/>
            <person name="Sakai H."/>
            <person name="Lee S.S."/>
            <person name="Kim J."/>
            <person name="Numa H."/>
            <person name="Itoh T."/>
            <person name="Buell C.R."/>
            <person name="Matsumoto T."/>
        </authorList>
    </citation>
    <scope>NUCLEOTIDE SEQUENCE [LARGE SCALE GENOMIC DNA]</scope>
    <source>
        <strain evidence="3">cv. Nipponbare</strain>
    </source>
</reference>
<evidence type="ECO:0000313" key="2">
    <source>
        <dbReference type="EMBL" id="BAS74730.1"/>
    </source>
</evidence>
<proteinExistence type="predicted"/>
<protein>
    <submittedName>
        <fullName evidence="2">Os01g0793701 protein</fullName>
    </submittedName>
</protein>
<accession>A0A0P0V947</accession>
<reference evidence="3" key="1">
    <citation type="journal article" date="2005" name="Nature">
        <title>The map-based sequence of the rice genome.</title>
        <authorList>
            <consortium name="International rice genome sequencing project (IRGSP)"/>
            <person name="Matsumoto T."/>
            <person name="Wu J."/>
            <person name="Kanamori H."/>
            <person name="Katayose Y."/>
            <person name="Fujisawa M."/>
            <person name="Namiki N."/>
            <person name="Mizuno H."/>
            <person name="Yamamoto K."/>
            <person name="Antonio B.A."/>
            <person name="Baba T."/>
            <person name="Sakata K."/>
            <person name="Nagamura Y."/>
            <person name="Aoki H."/>
            <person name="Arikawa K."/>
            <person name="Arita K."/>
            <person name="Bito T."/>
            <person name="Chiden Y."/>
            <person name="Fujitsuka N."/>
            <person name="Fukunaka R."/>
            <person name="Hamada M."/>
            <person name="Harada C."/>
            <person name="Hayashi A."/>
            <person name="Hijishita S."/>
            <person name="Honda M."/>
            <person name="Hosokawa S."/>
            <person name="Ichikawa Y."/>
            <person name="Idonuma A."/>
            <person name="Iijima M."/>
            <person name="Ikeda M."/>
            <person name="Ikeno M."/>
            <person name="Ito K."/>
            <person name="Ito S."/>
            <person name="Ito T."/>
            <person name="Ito Y."/>
            <person name="Ito Y."/>
            <person name="Iwabuchi A."/>
            <person name="Kamiya K."/>
            <person name="Karasawa W."/>
            <person name="Kurita K."/>
            <person name="Katagiri S."/>
            <person name="Kikuta A."/>
            <person name="Kobayashi H."/>
            <person name="Kobayashi N."/>
            <person name="Machita K."/>
            <person name="Maehara T."/>
            <person name="Masukawa M."/>
            <person name="Mizubayashi T."/>
            <person name="Mukai Y."/>
            <person name="Nagasaki H."/>
            <person name="Nagata Y."/>
            <person name="Naito S."/>
            <person name="Nakashima M."/>
            <person name="Nakama Y."/>
            <person name="Nakamichi Y."/>
            <person name="Nakamura M."/>
            <person name="Meguro A."/>
            <person name="Negishi M."/>
            <person name="Ohta I."/>
            <person name="Ohta T."/>
            <person name="Okamoto M."/>
            <person name="Ono N."/>
            <person name="Saji S."/>
            <person name="Sakaguchi M."/>
            <person name="Sakai K."/>
            <person name="Shibata M."/>
            <person name="Shimokawa T."/>
            <person name="Song J."/>
            <person name="Takazaki Y."/>
            <person name="Terasawa K."/>
            <person name="Tsugane M."/>
            <person name="Tsuji K."/>
            <person name="Ueda S."/>
            <person name="Waki K."/>
            <person name="Yamagata H."/>
            <person name="Yamamoto M."/>
            <person name="Yamamoto S."/>
            <person name="Yamane H."/>
            <person name="Yoshiki S."/>
            <person name="Yoshihara R."/>
            <person name="Yukawa K."/>
            <person name="Zhong H."/>
            <person name="Yano M."/>
            <person name="Yuan Q."/>
            <person name="Ouyang S."/>
            <person name="Liu J."/>
            <person name="Jones K.M."/>
            <person name="Gansberger K."/>
            <person name="Moffat K."/>
            <person name="Hill J."/>
            <person name="Bera J."/>
            <person name="Fadrosh D."/>
            <person name="Jin S."/>
            <person name="Johri S."/>
            <person name="Kim M."/>
            <person name="Overton L."/>
            <person name="Reardon M."/>
            <person name="Tsitrin T."/>
            <person name="Vuong H."/>
            <person name="Weaver B."/>
            <person name="Ciecko A."/>
            <person name="Tallon L."/>
            <person name="Jackson J."/>
            <person name="Pai G."/>
            <person name="Aken S.V."/>
            <person name="Utterback T."/>
            <person name="Reidmuller S."/>
            <person name="Feldblyum T."/>
            <person name="Hsiao J."/>
            <person name="Zismann V."/>
            <person name="Iobst S."/>
            <person name="de Vazeille A.R."/>
            <person name="Buell C.R."/>
            <person name="Ying K."/>
            <person name="Li Y."/>
            <person name="Lu T."/>
            <person name="Huang Y."/>
            <person name="Zhao Q."/>
            <person name="Feng Q."/>
            <person name="Zhang L."/>
            <person name="Zhu J."/>
            <person name="Weng Q."/>
            <person name="Mu J."/>
            <person name="Lu Y."/>
            <person name="Fan D."/>
            <person name="Liu Y."/>
            <person name="Guan J."/>
            <person name="Zhang Y."/>
            <person name="Yu S."/>
            <person name="Liu X."/>
            <person name="Zhang Y."/>
            <person name="Hong G."/>
            <person name="Han B."/>
            <person name="Choisne N."/>
            <person name="Demange N."/>
            <person name="Orjeda G."/>
            <person name="Samain S."/>
            <person name="Cattolico L."/>
            <person name="Pelletier E."/>
            <person name="Couloux A."/>
            <person name="Segurens B."/>
            <person name="Wincker P."/>
            <person name="D'Hont A."/>
            <person name="Scarpelli C."/>
            <person name="Weissenbach J."/>
            <person name="Salanoubat M."/>
            <person name="Quetier F."/>
            <person name="Yu Y."/>
            <person name="Kim H.R."/>
            <person name="Rambo T."/>
            <person name="Currie J."/>
            <person name="Collura K."/>
            <person name="Luo M."/>
            <person name="Yang T."/>
            <person name="Ammiraju J.S.S."/>
            <person name="Engler F."/>
            <person name="Soderlund C."/>
            <person name="Wing R.A."/>
            <person name="Palmer L.E."/>
            <person name="de la Bastide M."/>
            <person name="Spiegel L."/>
            <person name="Nascimento L."/>
            <person name="Zutavern T."/>
            <person name="O'Shaughnessy A."/>
            <person name="Dike S."/>
            <person name="Dedhia N."/>
            <person name="Preston R."/>
            <person name="Balija V."/>
            <person name="McCombie W.R."/>
            <person name="Chow T."/>
            <person name="Chen H."/>
            <person name="Chung M."/>
            <person name="Chen C."/>
            <person name="Shaw J."/>
            <person name="Wu H."/>
            <person name="Hsiao K."/>
            <person name="Chao Y."/>
            <person name="Chu M."/>
            <person name="Cheng C."/>
            <person name="Hour A."/>
            <person name="Lee P."/>
            <person name="Lin S."/>
            <person name="Lin Y."/>
            <person name="Liou J."/>
            <person name="Liu S."/>
            <person name="Hsing Y."/>
            <person name="Raghuvanshi S."/>
            <person name="Mohanty A."/>
            <person name="Bharti A.K."/>
            <person name="Gaur A."/>
            <person name="Gupta V."/>
            <person name="Kumar D."/>
            <person name="Ravi V."/>
            <person name="Vij S."/>
            <person name="Kapur A."/>
            <person name="Khurana P."/>
            <person name="Khurana P."/>
            <person name="Khurana J.P."/>
            <person name="Tyagi A.K."/>
            <person name="Gaikwad K."/>
            <person name="Singh A."/>
            <person name="Dalal V."/>
            <person name="Srivastava S."/>
            <person name="Dixit A."/>
            <person name="Pal A.K."/>
            <person name="Ghazi I.A."/>
            <person name="Yadav M."/>
            <person name="Pandit A."/>
            <person name="Bhargava A."/>
            <person name="Sureshbabu K."/>
            <person name="Batra K."/>
            <person name="Sharma T.R."/>
            <person name="Mohapatra T."/>
            <person name="Singh N.K."/>
            <person name="Messing J."/>
            <person name="Nelson A.B."/>
            <person name="Fuks G."/>
            <person name="Kavchok S."/>
            <person name="Keizer G."/>
            <person name="Linton E."/>
            <person name="Llaca V."/>
            <person name="Song R."/>
            <person name="Tanyolac B."/>
            <person name="Young S."/>
            <person name="Ho-Il K."/>
            <person name="Hahn J.H."/>
            <person name="Sangsakoo G."/>
            <person name="Vanavichit A."/>
            <person name="de Mattos Luiz.A.T."/>
            <person name="Zimmer P.D."/>
            <person name="Malone G."/>
            <person name="Dellagostin O."/>
            <person name="de Oliveira A.C."/>
            <person name="Bevan M."/>
            <person name="Bancroft I."/>
            <person name="Minx P."/>
            <person name="Cordum H."/>
            <person name="Wilson R."/>
            <person name="Cheng Z."/>
            <person name="Jin W."/>
            <person name="Jiang J."/>
            <person name="Leong S.A."/>
            <person name="Iwama H."/>
            <person name="Gojobori T."/>
            <person name="Itoh T."/>
            <person name="Niimura Y."/>
            <person name="Fujii Y."/>
            <person name="Habara T."/>
            <person name="Sakai H."/>
            <person name="Sato Y."/>
            <person name="Wilson G."/>
            <person name="Kumar K."/>
            <person name="McCouch S."/>
            <person name="Juretic N."/>
            <person name="Hoen D."/>
            <person name="Wright S."/>
            <person name="Bruskiewich R."/>
            <person name="Bureau T."/>
            <person name="Miyao A."/>
            <person name="Hirochika H."/>
            <person name="Nishikawa T."/>
            <person name="Kadowaki K."/>
            <person name="Sugiura M."/>
            <person name="Burr B."/>
            <person name="Sasaki T."/>
        </authorList>
    </citation>
    <scope>NUCLEOTIDE SEQUENCE [LARGE SCALE GENOMIC DNA]</scope>
    <source>
        <strain evidence="3">cv. Nipponbare</strain>
    </source>
</reference>
<dbReference type="Gramene" id="Os01t0793701-00">
    <property type="protein sequence ID" value="Os01t0793701-00"/>
    <property type="gene ID" value="Os01g0793701"/>
</dbReference>
<keyword evidence="3" id="KW-1185">Reference proteome</keyword>
<dbReference type="Proteomes" id="UP000059680">
    <property type="component" value="Chromosome 1"/>
</dbReference>
<evidence type="ECO:0000256" key="1">
    <source>
        <dbReference type="SAM" id="MobiDB-lite"/>
    </source>
</evidence>
<feature type="compositionally biased region" description="Basic and acidic residues" evidence="1">
    <location>
        <begin position="68"/>
        <end position="112"/>
    </location>
</feature>
<dbReference type="InParanoid" id="A0A0P0V947"/>
<dbReference type="PaxDb" id="39947-A0A0P0V947"/>
<dbReference type="AlphaFoldDB" id="A0A0P0V947"/>
<feature type="region of interest" description="Disordered" evidence="1">
    <location>
        <begin position="67"/>
        <end position="123"/>
    </location>
</feature>
<sequence>MLTTYKVVIPCNTIWCCKHIKVYASPAMSFVCLQQGTRAASVLGAGVVVEDQPRLVLVEAGALPLQPRADRARPVRRRPDEHREDVRHAAESAERRHGRGPRQEGQDVHGAERQGGPRQRADEAVDIAWAGGVEQCRGERGCH</sequence>
<organism evidence="2 3">
    <name type="scientific">Oryza sativa subsp. japonica</name>
    <name type="common">Rice</name>
    <dbReference type="NCBI Taxonomy" id="39947"/>
    <lineage>
        <taxon>Eukaryota</taxon>
        <taxon>Viridiplantae</taxon>
        <taxon>Streptophyta</taxon>
        <taxon>Embryophyta</taxon>
        <taxon>Tracheophyta</taxon>
        <taxon>Spermatophyta</taxon>
        <taxon>Magnoliopsida</taxon>
        <taxon>Liliopsida</taxon>
        <taxon>Poales</taxon>
        <taxon>Poaceae</taxon>
        <taxon>BOP clade</taxon>
        <taxon>Oryzoideae</taxon>
        <taxon>Oryzeae</taxon>
        <taxon>Oryzinae</taxon>
        <taxon>Oryza</taxon>
        <taxon>Oryza sativa</taxon>
    </lineage>
</organism>
<gene>
    <name evidence="2" type="ordered locus">Os01g0793701</name>
    <name evidence="2" type="ORF">OSNPB_010793701</name>
</gene>
<evidence type="ECO:0000313" key="3">
    <source>
        <dbReference type="Proteomes" id="UP000059680"/>
    </source>
</evidence>
<name>A0A0P0V947_ORYSJ</name>